<dbReference type="RefSeq" id="XP_039241839.1">
    <property type="nucleotide sequence ID" value="XM_039385905.1"/>
</dbReference>
<dbReference type="Proteomes" id="UP000504627">
    <property type="component" value="Unplaced"/>
</dbReference>
<name>A0A7R5KVL1_9PASS</name>
<sequence length="205" mass="22788">MEKQREGSQLSRGHAGTRQLCQQRGQRGSPLQLPQSTREQLQARGHHLCGTPGSLPEQQELAPPGDTRDGRARGRAKCTASPRLCSITVLLGTALLLLAPSSTQALSSSGRKGLPTDRDLDKEIIPGVDVLEEWELSEEVKPGRKAVSRRAWPPPQVQVEPEEDRDHLHHPQDDARKVDVREPPRMLSLQVQNGPEEDRDHLYHS</sequence>
<dbReference type="Pfam" id="PF15314">
    <property type="entry name" value="PRAP"/>
    <property type="match status" value="1"/>
</dbReference>
<accession>A0A7R5KVL1</accession>
<evidence type="ECO:0000313" key="4">
    <source>
        <dbReference type="RefSeq" id="XP_039241839.1"/>
    </source>
</evidence>
<evidence type="ECO:0000313" key="2">
    <source>
        <dbReference type="Proteomes" id="UP000504627"/>
    </source>
</evidence>
<gene>
    <name evidence="3 4" type="primary">LOC120322471</name>
</gene>
<feature type="compositionally biased region" description="Basic and acidic residues" evidence="1">
    <location>
        <begin position="196"/>
        <end position="205"/>
    </location>
</feature>
<dbReference type="InterPro" id="IPR027922">
    <property type="entry name" value="PRAP"/>
</dbReference>
<proteinExistence type="predicted"/>
<dbReference type="RefSeq" id="XP_039241838.1">
    <property type="nucleotide sequence ID" value="XM_039385904.1"/>
</dbReference>
<reference evidence="3 4" key="1">
    <citation type="submission" date="2025-04" db="UniProtKB">
        <authorList>
            <consortium name="RefSeq"/>
        </authorList>
    </citation>
    <scope>IDENTIFICATION</scope>
    <source>
        <tissue evidence="3 4">Muscle</tissue>
    </source>
</reference>
<feature type="region of interest" description="Disordered" evidence="1">
    <location>
        <begin position="137"/>
        <end position="205"/>
    </location>
</feature>
<dbReference type="GeneID" id="120322471"/>
<feature type="compositionally biased region" description="Basic and acidic residues" evidence="1">
    <location>
        <begin position="164"/>
        <end position="184"/>
    </location>
</feature>
<feature type="region of interest" description="Disordered" evidence="1">
    <location>
        <begin position="1"/>
        <end position="78"/>
    </location>
</feature>
<organism evidence="2 3">
    <name type="scientific">Pipra filicauda</name>
    <name type="common">Wire-tailed manakin</name>
    <dbReference type="NCBI Taxonomy" id="649802"/>
    <lineage>
        <taxon>Eukaryota</taxon>
        <taxon>Metazoa</taxon>
        <taxon>Chordata</taxon>
        <taxon>Craniata</taxon>
        <taxon>Vertebrata</taxon>
        <taxon>Euteleostomi</taxon>
        <taxon>Archelosauria</taxon>
        <taxon>Archosauria</taxon>
        <taxon>Dinosauria</taxon>
        <taxon>Saurischia</taxon>
        <taxon>Theropoda</taxon>
        <taxon>Coelurosauria</taxon>
        <taxon>Aves</taxon>
        <taxon>Neognathae</taxon>
        <taxon>Neoaves</taxon>
        <taxon>Telluraves</taxon>
        <taxon>Australaves</taxon>
        <taxon>Passeriformes</taxon>
        <taxon>Pipridae</taxon>
        <taxon>Pipra</taxon>
    </lineage>
</organism>
<evidence type="ECO:0000256" key="1">
    <source>
        <dbReference type="SAM" id="MobiDB-lite"/>
    </source>
</evidence>
<keyword evidence="2" id="KW-1185">Reference proteome</keyword>
<protein>
    <submittedName>
        <fullName evidence="3 4">Uncharacterized protein LOC120322471 isoform X1</fullName>
    </submittedName>
</protein>
<dbReference type="AlphaFoldDB" id="A0A7R5KVL1"/>
<evidence type="ECO:0000313" key="3">
    <source>
        <dbReference type="RefSeq" id="XP_039241838.1"/>
    </source>
</evidence>